<dbReference type="EMBL" id="FXXQ01000011">
    <property type="protein sequence ID" value="SMX24892.1"/>
    <property type="molecule type" value="Genomic_DNA"/>
</dbReference>
<dbReference type="RefSeq" id="WP_093975105.1">
    <property type="nucleotide sequence ID" value="NZ_FXXQ01000011.1"/>
</dbReference>
<evidence type="ECO:0008006" key="3">
    <source>
        <dbReference type="Google" id="ProtNLM"/>
    </source>
</evidence>
<dbReference type="Proteomes" id="UP000201838">
    <property type="component" value="Unassembled WGS sequence"/>
</dbReference>
<evidence type="ECO:0000313" key="2">
    <source>
        <dbReference type="Proteomes" id="UP000201838"/>
    </source>
</evidence>
<organism evidence="1 2">
    <name type="scientific">Boseongicola aestuarii</name>
    <dbReference type="NCBI Taxonomy" id="1470561"/>
    <lineage>
        <taxon>Bacteria</taxon>
        <taxon>Pseudomonadati</taxon>
        <taxon>Pseudomonadota</taxon>
        <taxon>Alphaproteobacteria</taxon>
        <taxon>Rhodobacterales</taxon>
        <taxon>Paracoccaceae</taxon>
        <taxon>Boseongicola</taxon>
    </lineage>
</organism>
<evidence type="ECO:0000313" key="1">
    <source>
        <dbReference type="EMBL" id="SMX24892.1"/>
    </source>
</evidence>
<proteinExistence type="predicted"/>
<gene>
    <name evidence="1" type="ORF">BOA8489_03025</name>
</gene>
<accession>A0A238J3T6</accession>
<name>A0A238J3T6_9RHOB</name>
<sequence length="309" mass="34640">MAVMPVQRVIFAHLAGHQSSGAKIMRCDQLAAMASEHLDMRRWSFEVLAMPRDGQLRKQRLMTDHVRGAVVIFLKRAWKVLSPDHLMHWREAAKALAIDYVDARTTPQPGVEIDVHIAASGTLERYLKAQFNGARVMRLDHHADPGLRRGPPGQSFRLAYFGRESNRTLPASLQHKVDTPEYNGLALPSDIQTAMMQSNMHYAVRDMENADYRTSFKPFTKGFNAAAVGAHILVNRQVDDSIDWLGADYPFLIDDCSVETIATAIDAAESLFGTQHWTDALAPIEALRQTVHPEKITHQLEQILESIAP</sequence>
<protein>
    <recommendedName>
        <fullName evidence="3">Glycosyl transferases group 1</fullName>
    </recommendedName>
</protein>
<keyword evidence="2" id="KW-1185">Reference proteome</keyword>
<dbReference type="AlphaFoldDB" id="A0A238J3T6"/>
<reference evidence="1 2" key="1">
    <citation type="submission" date="2017-05" db="EMBL/GenBank/DDBJ databases">
        <authorList>
            <person name="Song R."/>
            <person name="Chenine A.L."/>
            <person name="Ruprecht R.M."/>
        </authorList>
    </citation>
    <scope>NUCLEOTIDE SEQUENCE [LARGE SCALE GENOMIC DNA]</scope>
    <source>
        <strain evidence="1 2">CECT 8489</strain>
    </source>
</reference>